<reference evidence="1 2" key="1">
    <citation type="journal article" date="2016" name="J. Zhejiang Univ. Sci. B">
        <title>Antibiotic resistance mechanisms of Myroides sp.</title>
        <authorList>
            <person name="Hu S."/>
            <person name="Yuan S."/>
            <person name="Qu H."/>
            <person name="Jiang T."/>
            <person name="Zhou Y."/>
            <person name="Wang M."/>
            <person name="Ming D."/>
        </authorList>
    </citation>
    <scope>NUCLEOTIDE SEQUENCE [LARGE SCALE GENOMIC DNA]</scope>
    <source>
        <strain evidence="1 2">PR63039</strain>
    </source>
</reference>
<name>A0AAI8G4P4_9FLAO</name>
<accession>A0AAI8G4P4</accession>
<dbReference type="AlphaFoldDB" id="A0AAI8G4P4"/>
<dbReference type="RefSeq" id="WP_058699283.1">
    <property type="nucleotide sequence ID" value="NZ_CP013690.1"/>
</dbReference>
<dbReference type="KEGG" id="mod:AS202_08460"/>
<evidence type="ECO:0000313" key="2">
    <source>
        <dbReference type="Proteomes" id="UP000069030"/>
    </source>
</evidence>
<protein>
    <submittedName>
        <fullName evidence="1">Uncharacterized protein</fullName>
    </submittedName>
</protein>
<dbReference type="EMBL" id="CP013690">
    <property type="protein sequence ID" value="ALU26180.1"/>
    <property type="molecule type" value="Genomic_DNA"/>
</dbReference>
<evidence type="ECO:0000313" key="1">
    <source>
        <dbReference type="EMBL" id="ALU26180.1"/>
    </source>
</evidence>
<proteinExistence type="predicted"/>
<dbReference type="Proteomes" id="UP000069030">
    <property type="component" value="Chromosome"/>
</dbReference>
<dbReference type="Pfam" id="PF11536">
    <property type="entry name" value="DUF3226"/>
    <property type="match status" value="1"/>
</dbReference>
<organism evidence="1 2">
    <name type="scientific">Myroides odoratimimus</name>
    <dbReference type="NCBI Taxonomy" id="76832"/>
    <lineage>
        <taxon>Bacteria</taxon>
        <taxon>Pseudomonadati</taxon>
        <taxon>Bacteroidota</taxon>
        <taxon>Flavobacteriia</taxon>
        <taxon>Flavobacteriales</taxon>
        <taxon>Flavobacteriaceae</taxon>
        <taxon>Myroides</taxon>
    </lineage>
</organism>
<sequence length="225" mass="26989">MIKIFCEGIGDKIFLADFIETYYNIVFERKKKKNNKEKEQVEIFYEDKIEIDDIEGCTNIHLNLYKHKFKNNTEINGKNLLIFDADYTERNGNNGYNSCIRKLDALKKHEEFPIEFEHYLWPNNTTDGYFEDLLVEIVNIKNKPILDCIESNIYCLQKLSKTLNFNVPDDKAKINYYLHMFNQKTKAGERNYKDPEFWSLDCNIYQPLRNLKDFFDIHLTEYLKL</sequence>
<gene>
    <name evidence="1" type="ORF">AS202_08460</name>
</gene>
<dbReference type="InterPro" id="IPR024508">
    <property type="entry name" value="DUF3226"/>
</dbReference>